<keyword evidence="2" id="KW-1185">Reference proteome</keyword>
<evidence type="ECO:0000313" key="2">
    <source>
        <dbReference type="Proteomes" id="UP001596028"/>
    </source>
</evidence>
<dbReference type="Proteomes" id="UP001596028">
    <property type="component" value="Unassembled WGS sequence"/>
</dbReference>
<accession>A0ABV9FK18</accession>
<organism evidence="1 2">
    <name type="scientific">Cohnella hongkongensis</name>
    <dbReference type="NCBI Taxonomy" id="178337"/>
    <lineage>
        <taxon>Bacteria</taxon>
        <taxon>Bacillati</taxon>
        <taxon>Bacillota</taxon>
        <taxon>Bacilli</taxon>
        <taxon>Bacillales</taxon>
        <taxon>Paenibacillaceae</taxon>
        <taxon>Cohnella</taxon>
    </lineage>
</organism>
<gene>
    <name evidence="1" type="ORF">ACFO3S_25425</name>
</gene>
<comment type="caution">
    <text evidence="1">The sequence shown here is derived from an EMBL/GenBank/DDBJ whole genome shotgun (WGS) entry which is preliminary data.</text>
</comment>
<dbReference type="RefSeq" id="WP_378101863.1">
    <property type="nucleotide sequence ID" value="NZ_JBHSEP010000028.1"/>
</dbReference>
<proteinExistence type="predicted"/>
<reference evidence="2" key="1">
    <citation type="journal article" date="2019" name="Int. J. Syst. Evol. Microbiol.">
        <title>The Global Catalogue of Microorganisms (GCM) 10K type strain sequencing project: providing services to taxonomists for standard genome sequencing and annotation.</title>
        <authorList>
            <consortium name="The Broad Institute Genomics Platform"/>
            <consortium name="The Broad Institute Genome Sequencing Center for Infectious Disease"/>
            <person name="Wu L."/>
            <person name="Ma J."/>
        </authorList>
    </citation>
    <scope>NUCLEOTIDE SEQUENCE [LARGE SCALE GENOMIC DNA]</scope>
    <source>
        <strain evidence="2">CCUG 49571</strain>
    </source>
</reference>
<sequence length="227" mass="25368">MKSYTFGIVSEGPTDFQLMTSIIAKLVPGEHRYRLIQPDLSETPGLGAPSGVRHSNGWRGVLSWCEAATTGISIYELMEGTSIDVLIIQADAEIAREPELDCARPCPEAEDTVIVLEGIIREKLNIEAFDSRIICCIPSDNTEAWVLVALDDELMHHGADKFIECVHKPDEIVSKPPFNAIGRKAGKAKKRQSEYRDKCVPPVVEKWDYVRSHCHQAEKFHKSIVQL</sequence>
<dbReference type="EMBL" id="JBHSEP010000028">
    <property type="protein sequence ID" value="MFC4601603.1"/>
    <property type="molecule type" value="Genomic_DNA"/>
</dbReference>
<evidence type="ECO:0008006" key="3">
    <source>
        <dbReference type="Google" id="ProtNLM"/>
    </source>
</evidence>
<protein>
    <recommendedName>
        <fullName evidence="3">DUF4276 family protein</fullName>
    </recommendedName>
</protein>
<evidence type="ECO:0000313" key="1">
    <source>
        <dbReference type="EMBL" id="MFC4601603.1"/>
    </source>
</evidence>
<name>A0ABV9FK18_9BACL</name>